<evidence type="ECO:0000313" key="3">
    <source>
        <dbReference type="Proteomes" id="UP001595847"/>
    </source>
</evidence>
<comment type="caution">
    <text evidence="2">The sequence shown here is derived from an EMBL/GenBank/DDBJ whole genome shotgun (WGS) entry which is preliminary data.</text>
</comment>
<organism evidence="2 3">
    <name type="scientific">Nocardiopsis sediminis</name>
    <dbReference type="NCBI Taxonomy" id="1778267"/>
    <lineage>
        <taxon>Bacteria</taxon>
        <taxon>Bacillati</taxon>
        <taxon>Actinomycetota</taxon>
        <taxon>Actinomycetes</taxon>
        <taxon>Streptosporangiales</taxon>
        <taxon>Nocardiopsidaceae</taxon>
        <taxon>Nocardiopsis</taxon>
    </lineage>
</organism>
<protein>
    <submittedName>
        <fullName evidence="2">Oxygenase MpaB family protein</fullName>
        <ecNumber evidence="2">1.-.-.-</ecNumber>
    </submittedName>
</protein>
<dbReference type="EMBL" id="JBHSBH010000004">
    <property type="protein sequence ID" value="MFC3995651.1"/>
    <property type="molecule type" value="Genomic_DNA"/>
</dbReference>
<dbReference type="RefSeq" id="WP_378530941.1">
    <property type="nucleotide sequence ID" value="NZ_JBHSBH010000004.1"/>
</dbReference>
<dbReference type="Proteomes" id="UP001595847">
    <property type="component" value="Unassembled WGS sequence"/>
</dbReference>
<dbReference type="PANTHER" id="PTHR36151">
    <property type="entry name" value="BLR2777 PROTEIN"/>
    <property type="match status" value="1"/>
</dbReference>
<sequence>MANGLFTDDAQIRRVTREAVILAGAGYAIVLQVANPGVGQGVADHSDFTERPLDRLRGTLTFIYGMVFGTPEEAERIARGVRAAHKRVTGPGYDASDPDLQLWVAATLCDGGIRIYELVFGPMSPEEKDEFCAQCAVYATSLGCPADRWPAGHAAFEHYVAGELAAIEPTDTARRIAQALFDPPQRLIRPAARLQGLLAAGLLPPRIRDDLGLPWDAVRQRRFDRLIAGVRAVYPRLPLAVRALPKNAFMWDIRRRAARRGRVGARRGHSAIRN</sequence>
<keyword evidence="2" id="KW-0560">Oxidoreductase</keyword>
<proteinExistence type="predicted"/>
<dbReference type="EC" id="1.-.-.-" evidence="2"/>
<evidence type="ECO:0000259" key="1">
    <source>
        <dbReference type="Pfam" id="PF09995"/>
    </source>
</evidence>
<accession>A0ABV8FL70</accession>
<gene>
    <name evidence="2" type="ORF">ACFOVU_06985</name>
</gene>
<evidence type="ECO:0000313" key="2">
    <source>
        <dbReference type="EMBL" id="MFC3995651.1"/>
    </source>
</evidence>
<dbReference type="PANTHER" id="PTHR36151:SF3">
    <property type="entry name" value="ER-BOUND OXYGENASE MPAB_MPAB'_RUBBER OXYGENASE CATALYTIC DOMAIN-CONTAINING PROTEIN"/>
    <property type="match status" value="1"/>
</dbReference>
<dbReference type="InterPro" id="IPR018713">
    <property type="entry name" value="MPAB/Lcp_cat_dom"/>
</dbReference>
<keyword evidence="3" id="KW-1185">Reference proteome</keyword>
<name>A0ABV8FL70_9ACTN</name>
<dbReference type="Pfam" id="PF09995">
    <property type="entry name" value="MPAB_Lcp_cat"/>
    <property type="match status" value="1"/>
</dbReference>
<reference evidence="3" key="1">
    <citation type="journal article" date="2019" name="Int. J. Syst. Evol. Microbiol.">
        <title>The Global Catalogue of Microorganisms (GCM) 10K type strain sequencing project: providing services to taxonomists for standard genome sequencing and annotation.</title>
        <authorList>
            <consortium name="The Broad Institute Genomics Platform"/>
            <consortium name="The Broad Institute Genome Sequencing Center for Infectious Disease"/>
            <person name="Wu L."/>
            <person name="Ma J."/>
        </authorList>
    </citation>
    <scope>NUCLEOTIDE SEQUENCE [LARGE SCALE GENOMIC DNA]</scope>
    <source>
        <strain evidence="3">TBRC 1826</strain>
    </source>
</reference>
<feature type="domain" description="ER-bound oxygenase mpaB/mpaB'/Rubber oxygenase catalytic" evidence="1">
    <location>
        <begin position="13"/>
        <end position="232"/>
    </location>
</feature>
<dbReference type="GO" id="GO:0016491">
    <property type="term" value="F:oxidoreductase activity"/>
    <property type="evidence" value="ECO:0007669"/>
    <property type="project" value="UniProtKB-KW"/>
</dbReference>